<gene>
    <name evidence="10" type="ORF">SAMN02745219_01137</name>
</gene>
<dbReference type="RefSeq" id="WP_072867893.1">
    <property type="nucleotide sequence ID" value="NZ_FQZM01000012.1"/>
</dbReference>
<feature type="binding site" evidence="6">
    <location>
        <begin position="10"/>
        <end position="15"/>
    </location>
    <ligand>
        <name>NAD(+)</name>
        <dbReference type="ChEBI" id="CHEBI:57540"/>
    </ligand>
</feature>
<dbReference type="FunFam" id="3.40.50.720:FF:000009">
    <property type="entry name" value="Fatty oxidation complex, alpha subunit"/>
    <property type="match status" value="1"/>
</dbReference>
<keyword evidence="3" id="KW-0560">Oxidoreductase</keyword>
<evidence type="ECO:0000256" key="5">
    <source>
        <dbReference type="PIRSR" id="PIRSR000105-1"/>
    </source>
</evidence>
<feature type="binding site" evidence="7">
    <location>
        <position position="120"/>
    </location>
    <ligand>
        <name>CoA</name>
        <dbReference type="ChEBI" id="CHEBI:57287"/>
    </ligand>
</feature>
<dbReference type="Gene3D" id="3.40.50.720">
    <property type="entry name" value="NAD(P)-binding Rossmann-like Domain"/>
    <property type="match status" value="1"/>
</dbReference>
<feature type="binding site" evidence="6">
    <location>
        <position position="273"/>
    </location>
    <ligand>
        <name>NAD(+)</name>
        <dbReference type="ChEBI" id="CHEBI:57540"/>
    </ligand>
</feature>
<dbReference type="Pfam" id="PF00725">
    <property type="entry name" value="3HCDH"/>
    <property type="match status" value="1"/>
</dbReference>
<dbReference type="InterPro" id="IPR036291">
    <property type="entry name" value="NAD(P)-bd_dom_sf"/>
</dbReference>
<dbReference type="InterPro" id="IPR022694">
    <property type="entry name" value="3-OHacyl-CoA_DH"/>
</dbReference>
<proteinExistence type="inferred from homology"/>
<name>A0A1M6E898_9FIRM</name>
<dbReference type="OrthoDB" id="9815331at2"/>
<comment type="similarity">
    <text evidence="2">Belongs to the 3-hydroxyacyl-CoA dehydrogenase family.</text>
</comment>
<sequence>MEIKKVAVIGAGTMGAGIAQVCASSGYEVYLNDLSVEMLEKAQANIENSLARFVDKKKISADDMKAALGRLHKTTDLIEAVKDVDLVIEAVFEDLAVKKELFKKIDQHVPENAVLASNTSSLPITAIAAATRRPERVIGLHFMNPVPLMKGVEVIRARLSSDEAVATGIEFVKSLGKIPAEAVDYPGFIVSRILDVMLNEAVYCVMDGNKPEEIDKAMKVCTNFPMGPLELIDMAGADVLLHVMECLNRELGDKYRPAPLLAQMVRAGQLGRKTGQGFYSYKK</sequence>
<dbReference type="InterPro" id="IPR013328">
    <property type="entry name" value="6PGD_dom2"/>
</dbReference>
<evidence type="ECO:0000256" key="3">
    <source>
        <dbReference type="ARBA" id="ARBA00023002"/>
    </source>
</evidence>
<evidence type="ECO:0000259" key="9">
    <source>
        <dbReference type="Pfam" id="PF02737"/>
    </source>
</evidence>
<dbReference type="Proteomes" id="UP000184529">
    <property type="component" value="Unassembled WGS sequence"/>
</dbReference>
<evidence type="ECO:0000256" key="2">
    <source>
        <dbReference type="ARBA" id="ARBA00009463"/>
    </source>
</evidence>
<dbReference type="STRING" id="1121432.SAMN02745219_01137"/>
<evidence type="ECO:0000313" key="11">
    <source>
        <dbReference type="Proteomes" id="UP000184529"/>
    </source>
</evidence>
<accession>A0A1M6E898</accession>
<dbReference type="AlphaFoldDB" id="A0A1M6E898"/>
<evidence type="ECO:0000259" key="8">
    <source>
        <dbReference type="Pfam" id="PF00725"/>
    </source>
</evidence>
<protein>
    <recommendedName>
        <fullName evidence="4">3-hydroxybutyryl-CoA dehydrogenase</fullName>
    </recommendedName>
</protein>
<comment type="pathway">
    <text evidence="1">Lipid metabolism; butanoate metabolism.</text>
</comment>
<dbReference type="InterPro" id="IPR008927">
    <property type="entry name" value="6-PGluconate_DH-like_C_sf"/>
</dbReference>
<evidence type="ECO:0000256" key="1">
    <source>
        <dbReference type="ARBA" id="ARBA00005086"/>
    </source>
</evidence>
<dbReference type="Gene3D" id="1.10.1040.10">
    <property type="entry name" value="N-(1-d-carboxylethyl)-l-norvaline Dehydrogenase, domain 2"/>
    <property type="match status" value="1"/>
</dbReference>
<dbReference type="Pfam" id="PF02737">
    <property type="entry name" value="3HCDH_N"/>
    <property type="match status" value="1"/>
</dbReference>
<evidence type="ECO:0000256" key="4">
    <source>
        <dbReference type="ARBA" id="ARBA00067747"/>
    </source>
</evidence>
<dbReference type="InterPro" id="IPR006176">
    <property type="entry name" value="3-OHacyl-CoA_DH_NAD-bd"/>
</dbReference>
<evidence type="ECO:0000256" key="6">
    <source>
        <dbReference type="PIRSR" id="PIRSR000105-2"/>
    </source>
</evidence>
<dbReference type="GO" id="GO:0070403">
    <property type="term" value="F:NAD+ binding"/>
    <property type="evidence" value="ECO:0007669"/>
    <property type="project" value="InterPro"/>
</dbReference>
<feature type="binding site" evidence="6">
    <location>
        <position position="144"/>
    </location>
    <ligand>
        <name>NAD(+)</name>
        <dbReference type="ChEBI" id="CHEBI:57540"/>
    </ligand>
</feature>
<dbReference type="SUPFAM" id="SSF48179">
    <property type="entry name" value="6-phosphogluconate dehydrogenase C-terminal domain-like"/>
    <property type="match status" value="1"/>
</dbReference>
<dbReference type="InterPro" id="IPR006108">
    <property type="entry name" value="3HC_DH_C"/>
</dbReference>
<dbReference type="PANTHER" id="PTHR48075:SF5">
    <property type="entry name" value="3-HYDROXYBUTYRYL-COA DEHYDROGENASE"/>
    <property type="match status" value="1"/>
</dbReference>
<keyword evidence="11" id="KW-1185">Reference proteome</keyword>
<feature type="binding site" evidence="7">
    <location>
        <position position="56"/>
    </location>
    <ligand>
        <name>CoA</name>
        <dbReference type="ChEBI" id="CHEBI:57287"/>
    </ligand>
</feature>
<feature type="domain" description="3-hydroxyacyl-CoA dehydrogenase C-terminal" evidence="8">
    <location>
        <begin position="187"/>
        <end position="281"/>
    </location>
</feature>
<feature type="site" description="Important for catalytic activity" evidence="5">
    <location>
        <position position="141"/>
    </location>
</feature>
<dbReference type="EMBL" id="FQZM01000012">
    <property type="protein sequence ID" value="SHI81560.1"/>
    <property type="molecule type" value="Genomic_DNA"/>
</dbReference>
<keyword evidence="6" id="KW-0520">NAD</keyword>
<feature type="binding site" evidence="6">
    <location>
        <position position="120"/>
    </location>
    <ligand>
        <name>NAD(+)</name>
        <dbReference type="ChEBI" id="CHEBI:57540"/>
    </ligand>
</feature>
<dbReference type="PIRSF" id="PIRSF000105">
    <property type="entry name" value="HCDH"/>
    <property type="match status" value="1"/>
</dbReference>
<evidence type="ECO:0000256" key="7">
    <source>
        <dbReference type="PIRSR" id="PIRSR000105-3"/>
    </source>
</evidence>
<dbReference type="GO" id="GO:0016616">
    <property type="term" value="F:oxidoreductase activity, acting on the CH-OH group of donors, NAD or NADP as acceptor"/>
    <property type="evidence" value="ECO:0007669"/>
    <property type="project" value="InterPro"/>
</dbReference>
<reference evidence="11" key="1">
    <citation type="submission" date="2016-11" db="EMBL/GenBank/DDBJ databases">
        <authorList>
            <person name="Varghese N."/>
            <person name="Submissions S."/>
        </authorList>
    </citation>
    <scope>NUCLEOTIDE SEQUENCE [LARGE SCALE GENOMIC DNA]</scope>
    <source>
        <strain evidence="11">DSM 16057</strain>
    </source>
</reference>
<feature type="binding site" evidence="6">
    <location>
        <position position="93"/>
    </location>
    <ligand>
        <name>NAD(+)</name>
        <dbReference type="ChEBI" id="CHEBI:57540"/>
    </ligand>
</feature>
<organism evidence="10 11">
    <name type="scientific">Desulfofundulus thermosubterraneus DSM 16057</name>
    <dbReference type="NCBI Taxonomy" id="1121432"/>
    <lineage>
        <taxon>Bacteria</taxon>
        <taxon>Bacillati</taxon>
        <taxon>Bacillota</taxon>
        <taxon>Clostridia</taxon>
        <taxon>Eubacteriales</taxon>
        <taxon>Peptococcaceae</taxon>
        <taxon>Desulfofundulus</taxon>
    </lineage>
</organism>
<feature type="binding site" evidence="7">
    <location>
        <position position="49"/>
    </location>
    <ligand>
        <name>CoA</name>
        <dbReference type="ChEBI" id="CHEBI:57287"/>
    </ligand>
</feature>
<feature type="domain" description="3-hydroxyacyl-CoA dehydrogenase NAD binding" evidence="9">
    <location>
        <begin position="5"/>
        <end position="182"/>
    </location>
</feature>
<feature type="binding site" evidence="6">
    <location>
        <position position="33"/>
    </location>
    <ligand>
        <name>NAD(+)</name>
        <dbReference type="ChEBI" id="CHEBI:57540"/>
    </ligand>
</feature>
<dbReference type="GO" id="GO:0006631">
    <property type="term" value="P:fatty acid metabolic process"/>
    <property type="evidence" value="ECO:0007669"/>
    <property type="project" value="InterPro"/>
</dbReference>
<feature type="binding site" evidence="6">
    <location>
        <position position="98"/>
    </location>
    <ligand>
        <name>NAD(+)</name>
        <dbReference type="ChEBI" id="CHEBI:57540"/>
    </ligand>
</feature>
<evidence type="ECO:0000313" key="10">
    <source>
        <dbReference type="EMBL" id="SHI81560.1"/>
    </source>
</evidence>
<dbReference type="PANTHER" id="PTHR48075">
    <property type="entry name" value="3-HYDROXYACYL-COA DEHYDROGENASE FAMILY PROTEIN"/>
    <property type="match status" value="1"/>
</dbReference>
<dbReference type="SUPFAM" id="SSF51735">
    <property type="entry name" value="NAD(P)-binding Rossmann-fold domains"/>
    <property type="match status" value="1"/>
</dbReference>